<dbReference type="HOGENOM" id="CLU_962730_0_0_5"/>
<keyword evidence="9" id="KW-1185">Reference proteome</keyword>
<evidence type="ECO:0000259" key="7">
    <source>
        <dbReference type="Pfam" id="PF12911"/>
    </source>
</evidence>
<evidence type="ECO:0000313" key="8">
    <source>
        <dbReference type="EMBL" id="EYD76010.1"/>
    </source>
</evidence>
<proteinExistence type="predicted"/>
<comment type="subcellular location">
    <subcellularLocation>
        <location evidence="1">Cell membrane</location>
        <topology evidence="1">Multi-pass membrane protein</topology>
    </subcellularLocation>
</comment>
<keyword evidence="4" id="KW-0653">Protein transport</keyword>
<keyword evidence="3" id="KW-0571">Peptide transport</keyword>
<evidence type="ECO:0000256" key="5">
    <source>
        <dbReference type="SAM" id="MobiDB-lite"/>
    </source>
</evidence>
<dbReference type="Pfam" id="PF12911">
    <property type="entry name" value="OppC_N"/>
    <property type="match status" value="1"/>
</dbReference>
<evidence type="ECO:0000256" key="1">
    <source>
        <dbReference type="ARBA" id="ARBA00004651"/>
    </source>
</evidence>
<dbReference type="Proteomes" id="UP000019666">
    <property type="component" value="Unassembled WGS sequence"/>
</dbReference>
<feature type="region of interest" description="Disordered" evidence="5">
    <location>
        <begin position="220"/>
        <end position="289"/>
    </location>
</feature>
<feature type="transmembrane region" description="Helical" evidence="6">
    <location>
        <begin position="35"/>
        <end position="57"/>
    </location>
</feature>
<keyword evidence="2" id="KW-0813">Transport</keyword>
<evidence type="ECO:0000256" key="6">
    <source>
        <dbReference type="SAM" id="Phobius"/>
    </source>
</evidence>
<gene>
    <name evidence="8" type="ORF">Rumeso_02439</name>
</gene>
<evidence type="ECO:0000256" key="3">
    <source>
        <dbReference type="ARBA" id="ARBA00022856"/>
    </source>
</evidence>
<dbReference type="InterPro" id="IPR050366">
    <property type="entry name" value="BP-dependent_transpt_permease"/>
</dbReference>
<dbReference type="GO" id="GO:0015833">
    <property type="term" value="P:peptide transport"/>
    <property type="evidence" value="ECO:0007669"/>
    <property type="project" value="UniProtKB-KW"/>
</dbReference>
<reference evidence="8 9" key="1">
    <citation type="submission" date="2013-02" db="EMBL/GenBank/DDBJ databases">
        <authorList>
            <person name="Fiebig A."/>
            <person name="Goeker M."/>
            <person name="Klenk H.-P.P."/>
        </authorList>
    </citation>
    <scope>NUCLEOTIDE SEQUENCE [LARGE SCALE GENOMIC DNA]</scope>
    <source>
        <strain evidence="8 9">DSM 19309</strain>
    </source>
</reference>
<feature type="domain" description="Oligopeptide transport permease C-like N-terminal" evidence="7">
    <location>
        <begin position="30"/>
        <end position="73"/>
    </location>
</feature>
<feature type="compositionally biased region" description="Low complexity" evidence="5">
    <location>
        <begin position="239"/>
        <end position="249"/>
    </location>
</feature>
<keyword evidence="6" id="KW-0812">Transmembrane</keyword>
<sequence>MTARAWLLSESPASRLQASMGRAYLAAGLLLRNPLAVVGGAIILLLILTALFAPLIAPESPLGQDLPRRLLPPSAEHWMGTDEIGRDIFSRVVYGARITLLIVVLVAVIAAPVGMIVGAVSGYFGGVDGPHPDGHHRHLPVDAQARARAGLRGGAGAWHPQRGHRHRHHHLARLRAHRAGRDADLAQLRVRGGDAAPGRVPCADRHPPHPAALRLVHDHPHHARHGGDHPHGGGPGLPGPRRAAASAGMGRDDLARADLHPRPVVGRHHAGLRHRRREPRLLLPGRRAA</sequence>
<evidence type="ECO:0000313" key="9">
    <source>
        <dbReference type="Proteomes" id="UP000019666"/>
    </source>
</evidence>
<dbReference type="STRING" id="442562.Rumeso_02439"/>
<name>A0A017HNY0_9RHOB</name>
<feature type="compositionally biased region" description="Basic and acidic residues" evidence="5">
    <location>
        <begin position="250"/>
        <end position="261"/>
    </location>
</feature>
<keyword evidence="6" id="KW-0472">Membrane</keyword>
<dbReference type="PANTHER" id="PTHR43386:SF1">
    <property type="entry name" value="D,D-DIPEPTIDE TRANSPORT SYSTEM PERMEASE PROTEIN DDPC-RELATED"/>
    <property type="match status" value="1"/>
</dbReference>
<evidence type="ECO:0000256" key="2">
    <source>
        <dbReference type="ARBA" id="ARBA00022448"/>
    </source>
</evidence>
<organism evidence="8 9">
    <name type="scientific">Rubellimicrobium mesophilum DSM 19309</name>
    <dbReference type="NCBI Taxonomy" id="442562"/>
    <lineage>
        <taxon>Bacteria</taxon>
        <taxon>Pseudomonadati</taxon>
        <taxon>Pseudomonadota</taxon>
        <taxon>Alphaproteobacteria</taxon>
        <taxon>Rhodobacterales</taxon>
        <taxon>Roseobacteraceae</taxon>
        <taxon>Rubellimicrobium</taxon>
    </lineage>
</organism>
<dbReference type="PANTHER" id="PTHR43386">
    <property type="entry name" value="OLIGOPEPTIDE TRANSPORT SYSTEM PERMEASE PROTEIN APPC"/>
    <property type="match status" value="1"/>
</dbReference>
<evidence type="ECO:0000256" key="4">
    <source>
        <dbReference type="ARBA" id="ARBA00022927"/>
    </source>
</evidence>
<feature type="compositionally biased region" description="Basic residues" evidence="5">
    <location>
        <begin position="265"/>
        <end position="278"/>
    </location>
</feature>
<dbReference type="InterPro" id="IPR025966">
    <property type="entry name" value="OppC_N"/>
</dbReference>
<dbReference type="GO" id="GO:0015031">
    <property type="term" value="P:protein transport"/>
    <property type="evidence" value="ECO:0007669"/>
    <property type="project" value="UniProtKB-KW"/>
</dbReference>
<dbReference type="GO" id="GO:0005886">
    <property type="term" value="C:plasma membrane"/>
    <property type="evidence" value="ECO:0007669"/>
    <property type="project" value="UniProtKB-SubCell"/>
</dbReference>
<keyword evidence="6" id="KW-1133">Transmembrane helix</keyword>
<dbReference type="EMBL" id="AOSK01000062">
    <property type="protein sequence ID" value="EYD76010.1"/>
    <property type="molecule type" value="Genomic_DNA"/>
</dbReference>
<protein>
    <submittedName>
        <fullName evidence="8">Dipeptide transport system permease protein DppC</fullName>
    </submittedName>
</protein>
<dbReference type="AlphaFoldDB" id="A0A017HNY0"/>
<comment type="caution">
    <text evidence="8">The sequence shown here is derived from an EMBL/GenBank/DDBJ whole genome shotgun (WGS) entry which is preliminary data.</text>
</comment>
<accession>A0A017HNY0</accession>
<feature type="transmembrane region" description="Helical" evidence="6">
    <location>
        <begin position="98"/>
        <end position="124"/>
    </location>
</feature>